<evidence type="ECO:0000313" key="11">
    <source>
        <dbReference type="Proteomes" id="UP000094801"/>
    </source>
</evidence>
<reference evidence="11" key="1">
    <citation type="submission" date="2016-04" db="EMBL/GenBank/DDBJ databases">
        <title>Comparative genomics of biotechnologically important yeasts.</title>
        <authorList>
            <consortium name="DOE Joint Genome Institute"/>
            <person name="Riley R."/>
            <person name="Haridas S."/>
            <person name="Wolfe K.H."/>
            <person name="Lopes M.R."/>
            <person name="Hittinger C.T."/>
            <person name="Goker M."/>
            <person name="Salamov A."/>
            <person name="Wisecaver J."/>
            <person name="Long T.M."/>
            <person name="Aerts A.L."/>
            <person name="Barry K."/>
            <person name="Choi C."/>
            <person name="Clum A."/>
            <person name="Coughlan A.Y."/>
            <person name="Deshpande S."/>
            <person name="Douglass A.P."/>
            <person name="Hanson S.J."/>
            <person name="Klenk H.-P."/>
            <person name="Labutti K."/>
            <person name="Lapidus A."/>
            <person name="Lindquist E."/>
            <person name="Lipzen A."/>
            <person name="Meier-Kolthoff J.P."/>
            <person name="Ohm R.A."/>
            <person name="Otillar R.P."/>
            <person name="Pangilinan J."/>
            <person name="Peng Y."/>
            <person name="Rokas A."/>
            <person name="Rosa C.A."/>
            <person name="Scheuner C."/>
            <person name="Sibirny A.A."/>
            <person name="Slot J.C."/>
            <person name="Stielow J.B."/>
            <person name="Sun H."/>
            <person name="Kurtzman C.P."/>
            <person name="Blackwell M."/>
            <person name="Grigoriev I.V."/>
            <person name="Jeffries T.W."/>
        </authorList>
    </citation>
    <scope>NUCLEOTIDE SEQUENCE [LARGE SCALE GENOMIC DNA]</scope>
    <source>
        <strain evidence="11">NRRL YB-2248</strain>
    </source>
</reference>
<name>A0A1E4STM7_9ASCO</name>
<evidence type="ECO:0000256" key="2">
    <source>
        <dbReference type="ARBA" id="ARBA00004496"/>
    </source>
</evidence>
<dbReference type="GO" id="GO:0016925">
    <property type="term" value="P:protein sumoylation"/>
    <property type="evidence" value="ECO:0007669"/>
    <property type="project" value="TreeGrafter"/>
</dbReference>
<dbReference type="PRINTS" id="PR01849">
    <property type="entry name" value="UBIQUITINACT"/>
</dbReference>
<dbReference type="Proteomes" id="UP000094801">
    <property type="component" value="Unassembled WGS sequence"/>
</dbReference>
<evidence type="ECO:0000256" key="5">
    <source>
        <dbReference type="ARBA" id="ARBA00022490"/>
    </source>
</evidence>
<comment type="pathway">
    <text evidence="3">Protein modification; protein sumoylation.</text>
</comment>
<feature type="domain" description="THIF-type NAD/FAD binding fold" evidence="9">
    <location>
        <begin position="15"/>
        <end position="342"/>
    </location>
</feature>
<dbReference type="Gene3D" id="3.40.50.720">
    <property type="entry name" value="NAD(P)-binding Rossmann-like Domain"/>
    <property type="match status" value="1"/>
</dbReference>
<dbReference type="STRING" id="983967.A0A1E4STM7"/>
<dbReference type="InterPro" id="IPR035985">
    <property type="entry name" value="Ubiquitin-activating_enz"/>
</dbReference>
<gene>
    <name evidence="10" type="ORF">CANARDRAFT_178156</name>
</gene>
<dbReference type="AlphaFoldDB" id="A0A1E4STM7"/>
<dbReference type="GO" id="GO:0005737">
    <property type="term" value="C:cytoplasm"/>
    <property type="evidence" value="ECO:0007669"/>
    <property type="project" value="UniProtKB-SubCell"/>
</dbReference>
<sequence length="344" mass="39139">MTEDERLTEDEIKLYDRQIRLWGFEAQTRMRNSRILLINLTSIGVEIVKNLMLGGIGSLTICDSSIVLEQDLNVNFFINSNDVGKVKVESSFNKIKELNPRVELKYELRDYNSIELNDYSLIIATGLDLPQLIELNKKSRLLNIPLYACSTHGLYGYMFVDLITSETCKKYESNEKKEGMKLDSNTEIIKINKIIENDLNFDNCIIKCDFKPIDNLLIGDKFSHLSAKKLKKITPLLPILIALSCFKSQINKSIDEISISFNDLKLKSIDVCNSLKLPISILDDDDELIQQIANQAYCEFQPVSAILGGTISQEVINMLGKRELPINNYLILDGVNNEMPIFNL</sequence>
<evidence type="ECO:0000259" key="9">
    <source>
        <dbReference type="Pfam" id="PF00899"/>
    </source>
</evidence>
<comment type="subcellular location">
    <subcellularLocation>
        <location evidence="2">Cytoplasm</location>
    </subcellularLocation>
    <subcellularLocation>
        <location evidence="1">Nucleus</location>
    </subcellularLocation>
</comment>
<dbReference type="InterPro" id="IPR000011">
    <property type="entry name" value="UBQ/SUMO-activ_enz_E1-like"/>
</dbReference>
<keyword evidence="6" id="KW-0833">Ubl conjugation pathway</keyword>
<comment type="similarity">
    <text evidence="4">Belongs to the ubiquitin-activating E1 family.</text>
</comment>
<dbReference type="PANTHER" id="PTHR10953:SF162">
    <property type="entry name" value="SUMO-ACTIVATING ENZYME SUBUNIT 1"/>
    <property type="match status" value="1"/>
</dbReference>
<evidence type="ECO:0000256" key="3">
    <source>
        <dbReference type="ARBA" id="ARBA00004718"/>
    </source>
</evidence>
<dbReference type="SUPFAM" id="SSF69572">
    <property type="entry name" value="Activating enzymes of the ubiquitin-like proteins"/>
    <property type="match status" value="1"/>
</dbReference>
<evidence type="ECO:0000256" key="1">
    <source>
        <dbReference type="ARBA" id="ARBA00004123"/>
    </source>
</evidence>
<dbReference type="InterPro" id="IPR000594">
    <property type="entry name" value="ThiF_NAD_FAD-bd"/>
</dbReference>
<evidence type="ECO:0000313" key="10">
    <source>
        <dbReference type="EMBL" id="ODV82848.1"/>
    </source>
</evidence>
<organism evidence="10 11">
    <name type="scientific">[Candida] arabinofermentans NRRL YB-2248</name>
    <dbReference type="NCBI Taxonomy" id="983967"/>
    <lineage>
        <taxon>Eukaryota</taxon>
        <taxon>Fungi</taxon>
        <taxon>Dikarya</taxon>
        <taxon>Ascomycota</taxon>
        <taxon>Saccharomycotina</taxon>
        <taxon>Pichiomycetes</taxon>
        <taxon>Pichiales</taxon>
        <taxon>Pichiaceae</taxon>
        <taxon>Ogataea</taxon>
        <taxon>Ogataea/Candida clade</taxon>
    </lineage>
</organism>
<keyword evidence="7" id="KW-0539">Nucleus</keyword>
<keyword evidence="5" id="KW-0963">Cytoplasm</keyword>
<dbReference type="Pfam" id="PF00899">
    <property type="entry name" value="ThiF"/>
    <property type="match status" value="1"/>
</dbReference>
<accession>A0A1E4STM7</accession>
<protein>
    <recommendedName>
        <fullName evidence="8">Ubiquitin-like 1-activating enzyme E1A</fullName>
    </recommendedName>
</protein>
<evidence type="ECO:0000256" key="7">
    <source>
        <dbReference type="ARBA" id="ARBA00023242"/>
    </source>
</evidence>
<proteinExistence type="inferred from homology"/>
<evidence type="ECO:0000256" key="4">
    <source>
        <dbReference type="ARBA" id="ARBA00005673"/>
    </source>
</evidence>
<evidence type="ECO:0000256" key="6">
    <source>
        <dbReference type="ARBA" id="ARBA00022786"/>
    </source>
</evidence>
<dbReference type="EMBL" id="KV453872">
    <property type="protein sequence ID" value="ODV82848.1"/>
    <property type="molecule type" value="Genomic_DNA"/>
</dbReference>
<dbReference type="OrthoDB" id="1708823at2759"/>
<dbReference type="InterPro" id="IPR045886">
    <property type="entry name" value="ThiF/MoeB/HesA"/>
</dbReference>
<dbReference type="PANTHER" id="PTHR10953">
    <property type="entry name" value="UBIQUITIN-ACTIVATING ENZYME E1"/>
    <property type="match status" value="1"/>
</dbReference>
<evidence type="ECO:0000256" key="8">
    <source>
        <dbReference type="ARBA" id="ARBA00044354"/>
    </source>
</evidence>
<dbReference type="GO" id="GO:0031510">
    <property type="term" value="C:SUMO activating enzyme complex"/>
    <property type="evidence" value="ECO:0007669"/>
    <property type="project" value="TreeGrafter"/>
</dbReference>
<dbReference type="GO" id="GO:0019948">
    <property type="term" value="F:SUMO activating enzyme activity"/>
    <property type="evidence" value="ECO:0007669"/>
    <property type="project" value="TreeGrafter"/>
</dbReference>
<keyword evidence="11" id="KW-1185">Reference proteome</keyword>